<keyword evidence="2" id="KW-0812">Transmembrane</keyword>
<feature type="compositionally biased region" description="Basic and acidic residues" evidence="1">
    <location>
        <begin position="257"/>
        <end position="278"/>
    </location>
</feature>
<dbReference type="Proteomes" id="UP000313359">
    <property type="component" value="Unassembled WGS sequence"/>
</dbReference>
<evidence type="ECO:0000313" key="3">
    <source>
        <dbReference type="EMBL" id="RPD56710.1"/>
    </source>
</evidence>
<dbReference type="OrthoDB" id="2756057at2759"/>
<keyword evidence="4" id="KW-1185">Reference proteome</keyword>
<evidence type="ECO:0000256" key="2">
    <source>
        <dbReference type="SAM" id="Phobius"/>
    </source>
</evidence>
<name>A0A5C2S097_9APHY</name>
<dbReference type="CDD" id="cd12087">
    <property type="entry name" value="TM_EGFR-like"/>
    <property type="match status" value="1"/>
</dbReference>
<keyword evidence="2" id="KW-0472">Membrane</keyword>
<evidence type="ECO:0000313" key="4">
    <source>
        <dbReference type="Proteomes" id="UP000313359"/>
    </source>
</evidence>
<feature type="compositionally biased region" description="Polar residues" evidence="1">
    <location>
        <begin position="328"/>
        <end position="352"/>
    </location>
</feature>
<evidence type="ECO:0000256" key="1">
    <source>
        <dbReference type="SAM" id="MobiDB-lite"/>
    </source>
</evidence>
<dbReference type="AlphaFoldDB" id="A0A5C2S097"/>
<dbReference type="EMBL" id="ML122286">
    <property type="protein sequence ID" value="RPD56710.1"/>
    <property type="molecule type" value="Genomic_DNA"/>
</dbReference>
<feature type="compositionally biased region" description="Basic and acidic residues" evidence="1">
    <location>
        <begin position="302"/>
        <end position="311"/>
    </location>
</feature>
<feature type="region of interest" description="Disordered" evidence="1">
    <location>
        <begin position="291"/>
        <end position="352"/>
    </location>
</feature>
<proteinExistence type="predicted"/>
<feature type="transmembrane region" description="Helical" evidence="2">
    <location>
        <begin position="169"/>
        <end position="191"/>
    </location>
</feature>
<gene>
    <name evidence="3" type="ORF">L227DRAFT_578641</name>
</gene>
<organism evidence="3 4">
    <name type="scientific">Lentinus tigrinus ALCF2SS1-6</name>
    <dbReference type="NCBI Taxonomy" id="1328759"/>
    <lineage>
        <taxon>Eukaryota</taxon>
        <taxon>Fungi</taxon>
        <taxon>Dikarya</taxon>
        <taxon>Basidiomycota</taxon>
        <taxon>Agaricomycotina</taxon>
        <taxon>Agaricomycetes</taxon>
        <taxon>Polyporales</taxon>
        <taxon>Polyporaceae</taxon>
        <taxon>Lentinus</taxon>
    </lineage>
</organism>
<accession>A0A5C2S097</accession>
<protein>
    <submittedName>
        <fullName evidence="3">Uncharacterized protein</fullName>
    </submittedName>
</protein>
<keyword evidence="2" id="KW-1133">Transmembrane helix</keyword>
<dbReference type="STRING" id="1328759.A0A5C2S097"/>
<sequence>MADTEVVLRNDNPLVNYTSGTWVPSSITVDGGSSDVKCAESPGSVSVTYNFHSVAVWAYYSPGSDVPQLTCTIDGRSVQVLDPPDTSENPNVWWSWYVCQGQGLASQNHTVELAVTEATQEMVFCLDTFDVKTSQLSQLIQESTTTTTSPSSSASAGAAAKAKTPVGAIVGFTIGGIALTLGICGALFFWYRRRKQHQYARMSGDDGDFDRSSMHSRRQNTLLSFSFRPWGRKKQRKEPEWVEARHPVVLAPPLLEKTLHAQREDDTESRRDFARADSYDFVPEERTVSLQDLGFPGPLGSDHSEESHGNEDPVVPAHAALSSPPITPQSVETSDPASLRHFTSSPIDSGPK</sequence>
<reference evidence="3" key="1">
    <citation type="journal article" date="2018" name="Genome Biol. Evol.">
        <title>Genomics and development of Lentinus tigrinus, a white-rot wood-decaying mushroom with dimorphic fruiting bodies.</title>
        <authorList>
            <person name="Wu B."/>
            <person name="Xu Z."/>
            <person name="Knudson A."/>
            <person name="Carlson A."/>
            <person name="Chen N."/>
            <person name="Kovaka S."/>
            <person name="LaButti K."/>
            <person name="Lipzen A."/>
            <person name="Pennachio C."/>
            <person name="Riley R."/>
            <person name="Schakwitz W."/>
            <person name="Umezawa K."/>
            <person name="Ohm R.A."/>
            <person name="Grigoriev I.V."/>
            <person name="Nagy L.G."/>
            <person name="Gibbons J."/>
            <person name="Hibbett D."/>
        </authorList>
    </citation>
    <scope>NUCLEOTIDE SEQUENCE [LARGE SCALE GENOMIC DNA]</scope>
    <source>
        <strain evidence="3">ALCF2SS1-6</strain>
    </source>
</reference>
<feature type="region of interest" description="Disordered" evidence="1">
    <location>
        <begin position="256"/>
        <end position="278"/>
    </location>
</feature>